<evidence type="ECO:0000313" key="2">
    <source>
        <dbReference type="Proteomes" id="UP001305414"/>
    </source>
</evidence>
<dbReference type="Proteomes" id="UP001305414">
    <property type="component" value="Unassembled WGS sequence"/>
</dbReference>
<reference evidence="1 2" key="1">
    <citation type="submission" date="2023-10" db="EMBL/GenBank/DDBJ databases">
        <title>Draft genome sequence of Xylaria bambusicola isolate GMP-LS, the root and basal stem rot pathogen of sugarcane in Indonesia.</title>
        <authorList>
            <person name="Selvaraj P."/>
            <person name="Muralishankar V."/>
            <person name="Muruganantham S."/>
            <person name="Sp S."/>
            <person name="Haryani S."/>
            <person name="Lau K.J.X."/>
            <person name="Naqvi N.I."/>
        </authorList>
    </citation>
    <scope>NUCLEOTIDE SEQUENCE [LARGE SCALE GENOMIC DNA]</scope>
    <source>
        <strain evidence="1">GMP-LS</strain>
    </source>
</reference>
<keyword evidence="2" id="KW-1185">Reference proteome</keyword>
<dbReference type="AlphaFoldDB" id="A0AAN7Z8L0"/>
<accession>A0AAN7Z8L0</accession>
<protein>
    <submittedName>
        <fullName evidence="1">Uncharacterized protein</fullName>
    </submittedName>
</protein>
<organism evidence="1 2">
    <name type="scientific">Xylaria bambusicola</name>
    <dbReference type="NCBI Taxonomy" id="326684"/>
    <lineage>
        <taxon>Eukaryota</taxon>
        <taxon>Fungi</taxon>
        <taxon>Dikarya</taxon>
        <taxon>Ascomycota</taxon>
        <taxon>Pezizomycotina</taxon>
        <taxon>Sordariomycetes</taxon>
        <taxon>Xylariomycetidae</taxon>
        <taxon>Xylariales</taxon>
        <taxon>Xylariaceae</taxon>
        <taxon>Xylaria</taxon>
    </lineage>
</organism>
<sequence>MTGRLKLSSKLLTDVNKVLAVSCAYSNDQKSQDNLELLVAAIPVIPAIKCMSEKSHTSSIAGSRNLTVAASGHPILGVDICSNLICFL</sequence>
<gene>
    <name evidence="1" type="ORF">RRF57_006113</name>
</gene>
<comment type="caution">
    <text evidence="1">The sequence shown here is derived from an EMBL/GenBank/DDBJ whole genome shotgun (WGS) entry which is preliminary data.</text>
</comment>
<evidence type="ECO:0000313" key="1">
    <source>
        <dbReference type="EMBL" id="KAK5630398.1"/>
    </source>
</evidence>
<name>A0AAN7Z8L0_9PEZI</name>
<dbReference type="EMBL" id="JAWHQM010000016">
    <property type="protein sequence ID" value="KAK5630398.1"/>
    <property type="molecule type" value="Genomic_DNA"/>
</dbReference>
<proteinExistence type="predicted"/>